<gene>
    <name evidence="1" type="primary">pde4c</name>
    <name evidence="1" type="ORF">DAT39_000133</name>
</gene>
<name>A0A8J4XHK4_CLAMG</name>
<evidence type="ECO:0000313" key="1">
    <source>
        <dbReference type="EMBL" id="KAF5910036.1"/>
    </source>
</evidence>
<sequence>MRVYLRVRVRRRDSLGFCAPELVPKPSYAVRRRFSGPLLLPPLSRRHSILDTKKLLDLEALYKSALANLETQDLNVINNEPRSVIVHSSRHSLNFKWR</sequence>
<dbReference type="OrthoDB" id="10472155at2759"/>
<dbReference type="EMBL" id="QNUK01000001">
    <property type="protein sequence ID" value="KAF5910036.1"/>
    <property type="molecule type" value="Genomic_DNA"/>
</dbReference>
<proteinExistence type="predicted"/>
<dbReference type="Proteomes" id="UP000727407">
    <property type="component" value="Unassembled WGS sequence"/>
</dbReference>
<organism evidence="1 2">
    <name type="scientific">Clarias magur</name>
    <name type="common">Asian catfish</name>
    <name type="synonym">Macropteronotus magur</name>
    <dbReference type="NCBI Taxonomy" id="1594786"/>
    <lineage>
        <taxon>Eukaryota</taxon>
        <taxon>Metazoa</taxon>
        <taxon>Chordata</taxon>
        <taxon>Craniata</taxon>
        <taxon>Vertebrata</taxon>
        <taxon>Euteleostomi</taxon>
        <taxon>Actinopterygii</taxon>
        <taxon>Neopterygii</taxon>
        <taxon>Teleostei</taxon>
        <taxon>Ostariophysi</taxon>
        <taxon>Siluriformes</taxon>
        <taxon>Clariidae</taxon>
        <taxon>Clarias</taxon>
    </lineage>
</organism>
<evidence type="ECO:0000313" key="2">
    <source>
        <dbReference type="Proteomes" id="UP000727407"/>
    </source>
</evidence>
<protein>
    <submittedName>
        <fullName evidence="1">cAMP-specific 3',5'-cyclic phosphodiesterase 4C</fullName>
    </submittedName>
</protein>
<reference evidence="1" key="1">
    <citation type="submission" date="2020-07" db="EMBL/GenBank/DDBJ databases">
        <title>Clarias magur genome sequencing, assembly and annotation.</title>
        <authorList>
            <person name="Kushwaha B."/>
            <person name="Kumar R."/>
            <person name="Das P."/>
            <person name="Joshi C.G."/>
            <person name="Kumar D."/>
            <person name="Nagpure N.S."/>
            <person name="Pandey M."/>
            <person name="Agarwal S."/>
            <person name="Srivastava S."/>
            <person name="Singh M."/>
            <person name="Sahoo L."/>
            <person name="Jayasankar P."/>
            <person name="Meher P.K."/>
            <person name="Koringa P.G."/>
            <person name="Iquebal M.A."/>
            <person name="Das S.P."/>
            <person name="Bit A."/>
            <person name="Patnaik S."/>
            <person name="Patel N."/>
            <person name="Shah T.M."/>
            <person name="Hinsu A."/>
            <person name="Jena J.K."/>
        </authorList>
    </citation>
    <scope>NUCLEOTIDE SEQUENCE</scope>
    <source>
        <strain evidence="1">CIFAMagur01</strain>
        <tissue evidence="1">Testis</tissue>
    </source>
</reference>
<keyword evidence="2" id="KW-1185">Reference proteome</keyword>
<accession>A0A8J4XHK4</accession>
<comment type="caution">
    <text evidence="1">The sequence shown here is derived from an EMBL/GenBank/DDBJ whole genome shotgun (WGS) entry which is preliminary data.</text>
</comment>
<dbReference type="AlphaFoldDB" id="A0A8J4XHK4"/>